<dbReference type="RefSeq" id="WP_252435490.1">
    <property type="nucleotide sequence ID" value="NZ_JAGSOV010000008.1"/>
</dbReference>
<accession>A0ABT0ZT69</accession>
<dbReference type="CDD" id="cd03794">
    <property type="entry name" value="GT4_WbuB-like"/>
    <property type="match status" value="1"/>
</dbReference>
<gene>
    <name evidence="4" type="ORF">KDL28_02300</name>
</gene>
<protein>
    <submittedName>
        <fullName evidence="4">Glycosyltransferase family 4 protein</fullName>
    </submittedName>
</protein>
<evidence type="ECO:0000259" key="3">
    <source>
        <dbReference type="Pfam" id="PF13579"/>
    </source>
</evidence>
<feature type="domain" description="Glycosyltransferase subfamily 4-like N-terminal" evidence="3">
    <location>
        <begin position="33"/>
        <end position="190"/>
    </location>
</feature>
<dbReference type="Pfam" id="PF13692">
    <property type="entry name" value="Glyco_trans_1_4"/>
    <property type="match status" value="1"/>
</dbReference>
<dbReference type="InterPro" id="IPR028098">
    <property type="entry name" value="Glyco_trans_4-like_N"/>
</dbReference>
<evidence type="ECO:0000256" key="2">
    <source>
        <dbReference type="ARBA" id="ARBA00022679"/>
    </source>
</evidence>
<dbReference type="PANTHER" id="PTHR12526:SF638">
    <property type="entry name" value="SPORE COAT PROTEIN SA"/>
    <property type="match status" value="1"/>
</dbReference>
<organism evidence="4 5">
    <name type="scientific">Pseudonocardia humida</name>
    <dbReference type="NCBI Taxonomy" id="2800819"/>
    <lineage>
        <taxon>Bacteria</taxon>
        <taxon>Bacillati</taxon>
        <taxon>Actinomycetota</taxon>
        <taxon>Actinomycetes</taxon>
        <taxon>Pseudonocardiales</taxon>
        <taxon>Pseudonocardiaceae</taxon>
        <taxon>Pseudonocardia</taxon>
    </lineage>
</organism>
<dbReference type="Gene3D" id="3.40.50.2000">
    <property type="entry name" value="Glycogen Phosphorylase B"/>
    <property type="match status" value="2"/>
</dbReference>
<reference evidence="4" key="1">
    <citation type="submission" date="2021-04" db="EMBL/GenBank/DDBJ databases">
        <title>Pseudonocardia sp. nov., isolated from sandy soil of mangrove forest.</title>
        <authorList>
            <person name="Zan Z."/>
            <person name="Huang R."/>
            <person name="Liu W."/>
        </authorList>
    </citation>
    <scope>NUCLEOTIDE SEQUENCE</scope>
    <source>
        <strain evidence="4">S2-4</strain>
    </source>
</reference>
<dbReference type="EMBL" id="JAGSOV010000008">
    <property type="protein sequence ID" value="MCO1653879.1"/>
    <property type="molecule type" value="Genomic_DNA"/>
</dbReference>
<evidence type="ECO:0000256" key="1">
    <source>
        <dbReference type="ARBA" id="ARBA00022676"/>
    </source>
</evidence>
<name>A0ABT0ZT69_9PSEU</name>
<dbReference type="Proteomes" id="UP001165283">
    <property type="component" value="Unassembled WGS sequence"/>
</dbReference>
<keyword evidence="5" id="KW-1185">Reference proteome</keyword>
<proteinExistence type="predicted"/>
<keyword evidence="1" id="KW-0328">Glycosyltransferase</keyword>
<evidence type="ECO:0000313" key="5">
    <source>
        <dbReference type="Proteomes" id="UP001165283"/>
    </source>
</evidence>
<dbReference type="Pfam" id="PF13579">
    <property type="entry name" value="Glyco_trans_4_4"/>
    <property type="match status" value="1"/>
</dbReference>
<keyword evidence="2" id="KW-0808">Transferase</keyword>
<evidence type="ECO:0000313" key="4">
    <source>
        <dbReference type="EMBL" id="MCO1653879.1"/>
    </source>
</evidence>
<comment type="caution">
    <text evidence="4">The sequence shown here is derived from an EMBL/GenBank/DDBJ whole genome shotgun (WGS) entry which is preliminary data.</text>
</comment>
<dbReference type="SUPFAM" id="SSF53756">
    <property type="entry name" value="UDP-Glycosyltransferase/glycogen phosphorylase"/>
    <property type="match status" value="1"/>
</dbReference>
<sequence length="398" mass="42547">MTRRRVLVLNHFAVPVGEPGGTRHTELFGALPGWDHLIVASRTNLSTHRTQRDRPGFRFVPVTPYRSNGVARIGNWMSYAVMAVVASLLDVRRRPAVVYASSPHLLAAAAGAVIAAASRAPLVLEIRDLWPKVLVEMGQLSASSPICRALAALESWLYRRADRIVVLADGVARSLEQAGVPVEKITVIPNAADPEYFDTEVTRDDARARYGFDRLTFVYAGAHGPANGLGLLLDAAAVIGDDIGIVLVGDGVSRAALVERAVTEGLTNVRFLDPLPKAEMPRLLHAADIGVHCLADVPLFHYGVSPNKLFDYMAAGKPVITNTPGDVAALVTDSGGGIAVSPSGLAAGISRMAEAGADQLSRWGCNGRRHIRENQSRQVMAKRLNAMLDTLVPDVGAQ</sequence>
<dbReference type="PANTHER" id="PTHR12526">
    <property type="entry name" value="GLYCOSYLTRANSFERASE"/>
    <property type="match status" value="1"/>
</dbReference>